<protein>
    <submittedName>
        <fullName evidence="2">Transposase</fullName>
    </submittedName>
</protein>
<accession>A0A915KUZ8</accession>
<organism evidence="1 2">
    <name type="scientific">Romanomermis culicivorax</name>
    <name type="common">Nematode worm</name>
    <dbReference type="NCBI Taxonomy" id="13658"/>
    <lineage>
        <taxon>Eukaryota</taxon>
        <taxon>Metazoa</taxon>
        <taxon>Ecdysozoa</taxon>
        <taxon>Nematoda</taxon>
        <taxon>Enoplea</taxon>
        <taxon>Dorylaimia</taxon>
        <taxon>Mermithida</taxon>
        <taxon>Mermithoidea</taxon>
        <taxon>Mermithidae</taxon>
        <taxon>Romanomermis</taxon>
    </lineage>
</organism>
<name>A0A915KUZ8_ROMCU</name>
<evidence type="ECO:0000313" key="1">
    <source>
        <dbReference type="Proteomes" id="UP000887565"/>
    </source>
</evidence>
<proteinExistence type="predicted"/>
<keyword evidence="1" id="KW-1185">Reference proteome</keyword>
<dbReference type="Proteomes" id="UP000887565">
    <property type="component" value="Unplaced"/>
</dbReference>
<evidence type="ECO:0000313" key="2">
    <source>
        <dbReference type="WBParaSite" id="nRc.2.0.1.t42756-RA"/>
    </source>
</evidence>
<dbReference type="AlphaFoldDB" id="A0A915KUZ8"/>
<dbReference type="WBParaSite" id="nRc.2.0.1.t42756-RA">
    <property type="protein sequence ID" value="nRc.2.0.1.t42756-RA"/>
    <property type="gene ID" value="nRc.2.0.1.g42756"/>
</dbReference>
<sequence>MRFFYEASQVFSSKTGYNAENGLRTKMEVALSIIAKLWCHMLTHWHEWLQYPWMPKDGKDSMLNASLQ</sequence>
<reference evidence="2" key="1">
    <citation type="submission" date="2022-11" db="UniProtKB">
        <authorList>
            <consortium name="WormBaseParasite"/>
        </authorList>
    </citation>
    <scope>IDENTIFICATION</scope>
</reference>